<gene>
    <name evidence="5" type="primary">vapC</name>
    <name evidence="6" type="ORF">KZ820_21050</name>
</gene>
<dbReference type="EC" id="3.1.-.-" evidence="5"/>
<keyword evidence="3 5" id="KW-0479">Metal-binding</keyword>
<dbReference type="HAMAP" id="MF_00265">
    <property type="entry name" value="VapC_Nob1"/>
    <property type="match status" value="1"/>
</dbReference>
<keyword evidence="5" id="KW-0800">Toxin</keyword>
<dbReference type="InterPro" id="IPR022907">
    <property type="entry name" value="VapC_family"/>
</dbReference>
<evidence type="ECO:0000313" key="7">
    <source>
        <dbReference type="Proteomes" id="UP000759103"/>
    </source>
</evidence>
<organism evidence="6 7">
    <name type="scientific">Sphingomonas citri</name>
    <dbReference type="NCBI Taxonomy" id="2862499"/>
    <lineage>
        <taxon>Bacteria</taxon>
        <taxon>Pseudomonadati</taxon>
        <taxon>Pseudomonadota</taxon>
        <taxon>Alphaproteobacteria</taxon>
        <taxon>Sphingomonadales</taxon>
        <taxon>Sphingomonadaceae</taxon>
        <taxon>Sphingomonas</taxon>
    </lineage>
</organism>
<dbReference type="Proteomes" id="UP000759103">
    <property type="component" value="Unassembled WGS sequence"/>
</dbReference>
<comment type="cofactor">
    <cofactor evidence="5">
        <name>Mg(2+)</name>
        <dbReference type="ChEBI" id="CHEBI:18420"/>
    </cofactor>
</comment>
<comment type="function">
    <text evidence="5">Toxic component of a toxin-antitoxin (TA) system. An RNase.</text>
</comment>
<dbReference type="Gene3D" id="3.40.50.1010">
    <property type="entry name" value="5'-nuclease"/>
    <property type="match status" value="1"/>
</dbReference>
<accession>A0ABS7BUG7</accession>
<evidence type="ECO:0000256" key="1">
    <source>
        <dbReference type="ARBA" id="ARBA00022649"/>
    </source>
</evidence>
<keyword evidence="7" id="KW-1185">Reference proteome</keyword>
<dbReference type="RefSeq" id="WP_219750762.1">
    <property type="nucleotide sequence ID" value="NZ_JAHXZN010000017.1"/>
</dbReference>
<keyword evidence="5" id="KW-0460">Magnesium</keyword>
<keyword evidence="2 5" id="KW-0540">Nuclease</keyword>
<protein>
    <recommendedName>
        <fullName evidence="5">Ribonuclease VapC</fullName>
        <shortName evidence="5">RNase VapC</shortName>
        <ecNumber evidence="5">3.1.-.-</ecNumber>
    </recommendedName>
    <alternativeName>
        <fullName evidence="5">Toxin VapC</fullName>
    </alternativeName>
</protein>
<keyword evidence="1 5" id="KW-1277">Toxin-antitoxin system</keyword>
<evidence type="ECO:0000256" key="3">
    <source>
        <dbReference type="ARBA" id="ARBA00022723"/>
    </source>
</evidence>
<dbReference type="EMBL" id="JAHXZN010000017">
    <property type="protein sequence ID" value="MBW6533238.1"/>
    <property type="molecule type" value="Genomic_DNA"/>
</dbReference>
<dbReference type="InterPro" id="IPR029060">
    <property type="entry name" value="PIN-like_dom_sf"/>
</dbReference>
<evidence type="ECO:0000256" key="2">
    <source>
        <dbReference type="ARBA" id="ARBA00022722"/>
    </source>
</evidence>
<feature type="binding site" evidence="5">
    <location>
        <position position="101"/>
    </location>
    <ligand>
        <name>Mg(2+)</name>
        <dbReference type="ChEBI" id="CHEBI:18420"/>
    </ligand>
</feature>
<proteinExistence type="inferred from homology"/>
<keyword evidence="4 5" id="KW-0378">Hydrolase</keyword>
<dbReference type="SUPFAM" id="SSF88723">
    <property type="entry name" value="PIN domain-like"/>
    <property type="match status" value="1"/>
</dbReference>
<name>A0ABS7BUG7_9SPHN</name>
<comment type="similarity">
    <text evidence="5">Belongs to the PINc/VapC protein family.</text>
</comment>
<evidence type="ECO:0000313" key="6">
    <source>
        <dbReference type="EMBL" id="MBW6533238.1"/>
    </source>
</evidence>
<feature type="binding site" evidence="5">
    <location>
        <position position="5"/>
    </location>
    <ligand>
        <name>Mg(2+)</name>
        <dbReference type="ChEBI" id="CHEBI:18420"/>
    </ligand>
</feature>
<sequence>MHLLDTELVWALRGAKAGACDPAVAAWAAAQARTALFVSALTLGELVAASVQIERVDKAAATAARAWAEEIVPRAFDGRVLAVDAAVARRAATLGYAEPRDVLLAATALEHRLAIATPHPARYRGSKVRTIDPWRYVPRASEEALDWREAARGGPLWLRSLFARG</sequence>
<evidence type="ECO:0000256" key="5">
    <source>
        <dbReference type="HAMAP-Rule" id="MF_00265"/>
    </source>
</evidence>
<reference evidence="6 7" key="1">
    <citation type="submission" date="2021-07" db="EMBL/GenBank/DDBJ databases">
        <title>Sphingomonas sp.</title>
        <authorList>
            <person name="Feng G."/>
            <person name="Li J."/>
            <person name="Pan M."/>
        </authorList>
    </citation>
    <scope>NUCLEOTIDE SEQUENCE [LARGE SCALE GENOMIC DNA]</scope>
    <source>
        <strain evidence="6 7">RRHST34</strain>
    </source>
</reference>
<comment type="caution">
    <text evidence="6">The sequence shown here is derived from an EMBL/GenBank/DDBJ whole genome shotgun (WGS) entry which is preliminary data.</text>
</comment>
<evidence type="ECO:0000256" key="4">
    <source>
        <dbReference type="ARBA" id="ARBA00022801"/>
    </source>
</evidence>